<protein>
    <submittedName>
        <fullName evidence="2">Putative membrane protein</fullName>
    </submittedName>
</protein>
<organism evidence="2 3">
    <name type="scientific">Candidatus Ichthyocystis hellenicum</name>
    <dbReference type="NCBI Taxonomy" id="1561003"/>
    <lineage>
        <taxon>Bacteria</taxon>
        <taxon>Pseudomonadati</taxon>
        <taxon>Pseudomonadota</taxon>
        <taxon>Betaproteobacteria</taxon>
        <taxon>Burkholderiales</taxon>
        <taxon>Candidatus Ichthyocystis</taxon>
    </lineage>
</organism>
<keyword evidence="3" id="KW-1185">Reference proteome</keyword>
<feature type="transmembrane region" description="Helical" evidence="1">
    <location>
        <begin position="21"/>
        <end position="42"/>
    </location>
</feature>
<dbReference type="Proteomes" id="UP000198651">
    <property type="component" value="Chromosome I"/>
</dbReference>
<dbReference type="EMBL" id="LN906597">
    <property type="protein sequence ID" value="CUT17708.1"/>
    <property type="molecule type" value="Genomic_DNA"/>
</dbReference>
<dbReference type="AlphaFoldDB" id="A0A0S4M410"/>
<reference evidence="3" key="1">
    <citation type="submission" date="2015-11" db="EMBL/GenBank/DDBJ databases">
        <authorList>
            <person name="Seth-Smith H.M.B."/>
        </authorList>
    </citation>
    <scope>NUCLEOTIDE SEQUENCE [LARGE SCALE GENOMIC DNA]</scope>
    <source>
        <strain evidence="3">2013Ark11</strain>
    </source>
</reference>
<proteinExistence type="predicted"/>
<accession>A0A0S4M410</accession>
<evidence type="ECO:0000313" key="3">
    <source>
        <dbReference type="Proteomes" id="UP000198651"/>
    </source>
</evidence>
<gene>
    <name evidence="2" type="ORF">Ark11_0885</name>
</gene>
<name>A0A0S4M410_9BURK</name>
<sequence length="43" mass="4938">MLLVMCLGPDSWMTKFKGRQLKISVIIMGFINGSMDCFVSYYI</sequence>
<keyword evidence="1" id="KW-0812">Transmembrane</keyword>
<keyword evidence="1" id="KW-0472">Membrane</keyword>
<evidence type="ECO:0000256" key="1">
    <source>
        <dbReference type="SAM" id="Phobius"/>
    </source>
</evidence>
<evidence type="ECO:0000313" key="2">
    <source>
        <dbReference type="EMBL" id="CUT17708.1"/>
    </source>
</evidence>
<keyword evidence="1" id="KW-1133">Transmembrane helix</keyword>